<dbReference type="GO" id="GO:0042060">
    <property type="term" value="P:wound healing"/>
    <property type="evidence" value="ECO:0007669"/>
    <property type="project" value="TreeGrafter"/>
</dbReference>
<evidence type="ECO:0000259" key="10">
    <source>
        <dbReference type="PROSITE" id="PS50021"/>
    </source>
</evidence>
<evidence type="ECO:0000256" key="6">
    <source>
        <dbReference type="PROSITE-ProRule" id="PRU00192"/>
    </source>
</evidence>
<dbReference type="Pfam" id="PF00307">
    <property type="entry name" value="CH"/>
    <property type="match status" value="1"/>
</dbReference>
<keyword evidence="4" id="KW-0597">Phosphoprotein</keyword>
<dbReference type="FunFam" id="1.20.58.60:FF:000055">
    <property type="entry name" value="Short stop, isoform K"/>
    <property type="match status" value="1"/>
</dbReference>
<dbReference type="FunFam" id="1.20.58.60:FF:000064">
    <property type="entry name" value="Short stop, isoform K"/>
    <property type="match status" value="1"/>
</dbReference>
<evidence type="ECO:0000256" key="4">
    <source>
        <dbReference type="ARBA" id="ARBA00022553"/>
    </source>
</evidence>
<evidence type="ECO:0000256" key="5">
    <source>
        <dbReference type="ARBA" id="ARBA00022737"/>
    </source>
</evidence>
<dbReference type="Gene3D" id="1.20.58.60">
    <property type="match status" value="5"/>
</dbReference>
<dbReference type="Pfam" id="PF21019">
    <property type="entry name" value="Spectrin_3"/>
    <property type="match status" value="1"/>
</dbReference>
<dbReference type="GO" id="GO:0005882">
    <property type="term" value="C:intermediate filament"/>
    <property type="evidence" value="ECO:0007669"/>
    <property type="project" value="TreeGrafter"/>
</dbReference>
<accession>A0A9Q0N8Z9</accession>
<dbReference type="CDD" id="cd00176">
    <property type="entry name" value="SPEC"/>
    <property type="match status" value="3"/>
</dbReference>
<dbReference type="InterPro" id="IPR043197">
    <property type="entry name" value="Plakin"/>
</dbReference>
<protein>
    <submittedName>
        <fullName evidence="11">Plectin</fullName>
    </submittedName>
</protein>
<dbReference type="Gene3D" id="1.10.418.10">
    <property type="entry name" value="Calponin-like domain"/>
    <property type="match status" value="1"/>
</dbReference>
<keyword evidence="2 6" id="KW-0728">SH3 domain</keyword>
<dbReference type="InterPro" id="IPR001715">
    <property type="entry name" value="CH_dom"/>
</dbReference>
<dbReference type="AlphaFoldDB" id="A0A9Q0N8Z9"/>
<comment type="subcellular location">
    <subcellularLocation>
        <location evidence="1">Cytoplasm</location>
    </subcellularLocation>
</comment>
<evidence type="ECO:0000256" key="2">
    <source>
        <dbReference type="ARBA" id="ARBA00022443"/>
    </source>
</evidence>
<feature type="coiled-coil region" evidence="7">
    <location>
        <begin position="997"/>
        <end position="1024"/>
    </location>
</feature>
<dbReference type="FunFam" id="1.20.58.60:FF:000030">
    <property type="entry name" value="Short stop, isoform K"/>
    <property type="match status" value="1"/>
</dbReference>
<dbReference type="InterPro" id="IPR018159">
    <property type="entry name" value="Spectrin/alpha-actinin"/>
</dbReference>
<feature type="domain" description="SH3" evidence="9">
    <location>
        <begin position="858"/>
        <end position="915"/>
    </location>
</feature>
<feature type="domain" description="Calponin-homology (CH)" evidence="10">
    <location>
        <begin position="207"/>
        <end position="312"/>
    </location>
</feature>
<dbReference type="PROSITE" id="PS50002">
    <property type="entry name" value="SH3"/>
    <property type="match status" value="1"/>
</dbReference>
<dbReference type="GO" id="GO:0030056">
    <property type="term" value="C:hemidesmosome"/>
    <property type="evidence" value="ECO:0007669"/>
    <property type="project" value="TreeGrafter"/>
</dbReference>
<evidence type="ECO:0000313" key="11">
    <source>
        <dbReference type="EMBL" id="KAJ6645291.1"/>
    </source>
</evidence>
<dbReference type="InterPro" id="IPR036872">
    <property type="entry name" value="CH_dom_sf"/>
</dbReference>
<dbReference type="EMBL" id="WJQU01000001">
    <property type="protein sequence ID" value="KAJ6645291.1"/>
    <property type="molecule type" value="Genomic_DNA"/>
</dbReference>
<dbReference type="InterPro" id="IPR001452">
    <property type="entry name" value="SH3_domain"/>
</dbReference>
<dbReference type="CDD" id="cd21189">
    <property type="entry name" value="CH_PLEC-like_rpt2"/>
    <property type="match status" value="1"/>
</dbReference>
<evidence type="ECO:0000256" key="3">
    <source>
        <dbReference type="ARBA" id="ARBA00022490"/>
    </source>
</evidence>
<keyword evidence="7" id="KW-0175">Coiled coil</keyword>
<feature type="coiled-coil region" evidence="7">
    <location>
        <begin position="644"/>
        <end position="692"/>
    </location>
</feature>
<name>A0A9Q0N8Z9_9DIPT</name>
<gene>
    <name evidence="11" type="primary">Plec</name>
    <name evidence="11" type="ORF">Bhyg_00495</name>
</gene>
<evidence type="ECO:0000256" key="1">
    <source>
        <dbReference type="ARBA" id="ARBA00004496"/>
    </source>
</evidence>
<dbReference type="SMART" id="SM00033">
    <property type="entry name" value="CH"/>
    <property type="match status" value="1"/>
</dbReference>
<dbReference type="Pfam" id="PF21020">
    <property type="entry name" value="Spectrin_4"/>
    <property type="match status" value="1"/>
</dbReference>
<sequence length="1119" mass="130265">MYKIDDEFRPRGRVFMKATQEVPSKNVVEVPVRKSSLKKGPAITTNLDDRNIQFEHEVTHEKTIEAHIVEYPPYDPASGQSSNKAVTSGSNGNTKQIAHYQTENGYDVPDNVQSLKAVTRNKRTSTEVLGSSFESKKLSQRAPDGHRRITTQIIRKVTTLSRAEENAEAKNLIHSAHNRSVEYGYMTTKAIEPKKISDIVVGQDDNVSAREALLRWARRSTARYPNVHVNDFTGSWRDGLAFSALIHRNRPDLLDWRKARSARPRERLETAFHVVEKEYGVTRLLDPEDVDTNEPDEKSLITYISSLYDVFPEPPSFHPLYDMDSQRRVHEYKELAQHLLYWCREKTALLQERNFPPTLIEMKRLLNDLHRFRNEEVPPRQRDKQKVFQIYKELEKYFESIGEVEVESELRPDSIEKAWHRLQSALADRDQILQQEVQRLERLQRIADKVQREIKHTDARLTDLEQRISEEARRIERLHPIDAKNIVEALETEIRHLEQPIQEMNEDCLVLKDGHYPQASDLQKKVTKLHQRWSQLRATFHTSLVQKLSGIRYPVQETTVTKQTRTVIEARTVDTNPYFKDLQEYTEWCQNKLKQILAADYGSDVPSVKAELERHQQEHRVIDKFHSKVLHCERQQTNFSGDELNLYQQRLSQLQKVYAELLSTSTKRLSDLDALQNFLAAANAELQWLNDREQVEVGRDWAAKELDLPGIHRYYENLMSELEKREMHFASILDRGEALLLQQHPAAKCIEAHLQALQSQWSYLLQLTLCLEVHLKHATEYHSFFAEIKDAELWLAKRDEILNSKYSQSDFGLDQGENLLRGMQDLREELNVFGETVQVLQQRAQSIVPLKQRKQPVNRPMPVQAICAYKQGSVSLEKGETCTLIDTSGRVKWKVRSSKGVEGPVPGACLLIPPPDPEAIEAADRLKRFFDRSVALWQKKQLRLRQNMIFATIKVVKGWDFDQFLAMGAEQRTAIRRALNDDADKLLSEGDPADPQLRRLRREMDEVNRLFDDFEKRARAEEESKQATRIFTEECISFKNKLEDMARELDHIILSPLPRDLDSLEHAVQIHEDYRRRLHLLEPDLKHLQETFRTIALKTPQLKKSLDSLVDLWKELNTQ</sequence>
<dbReference type="GO" id="GO:0045104">
    <property type="term" value="P:intermediate filament cytoskeleton organization"/>
    <property type="evidence" value="ECO:0007669"/>
    <property type="project" value="InterPro"/>
</dbReference>
<dbReference type="Pfam" id="PF00435">
    <property type="entry name" value="Spectrin"/>
    <property type="match status" value="3"/>
</dbReference>
<dbReference type="Gene3D" id="2.30.30.40">
    <property type="entry name" value="SH3 Domains"/>
    <property type="match status" value="1"/>
</dbReference>
<keyword evidence="12" id="KW-1185">Reference proteome</keyword>
<dbReference type="SMART" id="SM00150">
    <property type="entry name" value="SPEC"/>
    <property type="match status" value="5"/>
</dbReference>
<organism evidence="11 12">
    <name type="scientific">Pseudolycoriella hygida</name>
    <dbReference type="NCBI Taxonomy" id="35572"/>
    <lineage>
        <taxon>Eukaryota</taxon>
        <taxon>Metazoa</taxon>
        <taxon>Ecdysozoa</taxon>
        <taxon>Arthropoda</taxon>
        <taxon>Hexapoda</taxon>
        <taxon>Insecta</taxon>
        <taxon>Pterygota</taxon>
        <taxon>Neoptera</taxon>
        <taxon>Endopterygota</taxon>
        <taxon>Diptera</taxon>
        <taxon>Nematocera</taxon>
        <taxon>Sciaroidea</taxon>
        <taxon>Sciaridae</taxon>
        <taxon>Pseudolycoriella</taxon>
    </lineage>
</organism>
<evidence type="ECO:0000313" key="12">
    <source>
        <dbReference type="Proteomes" id="UP001151699"/>
    </source>
</evidence>
<feature type="region of interest" description="Disordered" evidence="8">
    <location>
        <begin position="124"/>
        <end position="145"/>
    </location>
</feature>
<dbReference type="GO" id="GO:0005198">
    <property type="term" value="F:structural molecule activity"/>
    <property type="evidence" value="ECO:0007669"/>
    <property type="project" value="TreeGrafter"/>
</dbReference>
<evidence type="ECO:0000256" key="8">
    <source>
        <dbReference type="SAM" id="MobiDB-lite"/>
    </source>
</evidence>
<dbReference type="SUPFAM" id="SSF47576">
    <property type="entry name" value="Calponin-homology domain, CH-domain"/>
    <property type="match status" value="1"/>
</dbReference>
<dbReference type="FunFam" id="1.10.418.10:FF:000022">
    <property type="entry name" value="Short stop, isoform K"/>
    <property type="match status" value="1"/>
</dbReference>
<dbReference type="InterPro" id="IPR041615">
    <property type="entry name" value="Desmoplakin_SH3"/>
</dbReference>
<keyword evidence="3" id="KW-0963">Cytoplasm</keyword>
<dbReference type="GO" id="GO:0016020">
    <property type="term" value="C:membrane"/>
    <property type="evidence" value="ECO:0007669"/>
    <property type="project" value="TreeGrafter"/>
</dbReference>
<dbReference type="PANTHER" id="PTHR23169:SF23">
    <property type="entry name" value="SHORT STOP, ISOFORM H"/>
    <property type="match status" value="1"/>
</dbReference>
<dbReference type="PANTHER" id="PTHR23169">
    <property type="entry name" value="ENVOPLAKIN"/>
    <property type="match status" value="1"/>
</dbReference>
<dbReference type="SUPFAM" id="SSF46966">
    <property type="entry name" value="Spectrin repeat"/>
    <property type="match status" value="6"/>
</dbReference>
<dbReference type="FunFam" id="1.20.58.60:FF:000053">
    <property type="entry name" value="Short stop, isoform K"/>
    <property type="match status" value="1"/>
</dbReference>
<comment type="caution">
    <text evidence="11">The sequence shown here is derived from an EMBL/GenBank/DDBJ whole genome shotgun (WGS) entry which is preliminary data.</text>
</comment>
<proteinExistence type="predicted"/>
<dbReference type="OrthoDB" id="18740at2759"/>
<reference evidence="11" key="1">
    <citation type="submission" date="2022-07" db="EMBL/GenBank/DDBJ databases">
        <authorList>
            <person name="Trinca V."/>
            <person name="Uliana J.V.C."/>
            <person name="Torres T.T."/>
            <person name="Ward R.J."/>
            <person name="Monesi N."/>
        </authorList>
    </citation>
    <scope>NUCLEOTIDE SEQUENCE</scope>
    <source>
        <strain evidence="11">HSMRA1968</strain>
        <tissue evidence="11">Whole embryos</tissue>
    </source>
</reference>
<dbReference type="InterPro" id="IPR002017">
    <property type="entry name" value="Spectrin_repeat"/>
</dbReference>
<feature type="non-terminal residue" evidence="11">
    <location>
        <position position="1119"/>
    </location>
</feature>
<dbReference type="Pfam" id="PF17902">
    <property type="entry name" value="SH3_10"/>
    <property type="match status" value="1"/>
</dbReference>
<keyword evidence="5" id="KW-0677">Repeat</keyword>
<dbReference type="GO" id="GO:0005737">
    <property type="term" value="C:cytoplasm"/>
    <property type="evidence" value="ECO:0007669"/>
    <property type="project" value="UniProtKB-SubCell"/>
</dbReference>
<dbReference type="PROSITE" id="PS50021">
    <property type="entry name" value="CH"/>
    <property type="match status" value="1"/>
</dbReference>
<dbReference type="InterPro" id="IPR049538">
    <property type="entry name" value="PCN-like_spectrin-like_rpt"/>
</dbReference>
<dbReference type="Proteomes" id="UP001151699">
    <property type="component" value="Chromosome A"/>
</dbReference>
<evidence type="ECO:0000256" key="7">
    <source>
        <dbReference type="SAM" id="Coils"/>
    </source>
</evidence>
<evidence type="ECO:0000259" key="9">
    <source>
        <dbReference type="PROSITE" id="PS50002"/>
    </source>
</evidence>
<dbReference type="GO" id="GO:0031122">
    <property type="term" value="P:cytoplasmic microtubule organization"/>
    <property type="evidence" value="ECO:0007669"/>
    <property type="project" value="TreeGrafter"/>
</dbReference>
<feature type="coiled-coil region" evidence="7">
    <location>
        <begin position="433"/>
        <end position="507"/>
    </location>
</feature>